<evidence type="ECO:0000256" key="8">
    <source>
        <dbReference type="ARBA" id="ARBA00023125"/>
    </source>
</evidence>
<protein>
    <recommendedName>
        <fullName evidence="13">C2H2-type domain-containing protein</fullName>
    </recommendedName>
</protein>
<keyword evidence="5 11" id="KW-0863">Zinc-finger</keyword>
<feature type="compositionally biased region" description="Low complexity" evidence="12">
    <location>
        <begin position="308"/>
        <end position="321"/>
    </location>
</feature>
<evidence type="ECO:0000256" key="10">
    <source>
        <dbReference type="ARBA" id="ARBA00023242"/>
    </source>
</evidence>
<dbReference type="PROSITE" id="PS00028">
    <property type="entry name" value="ZINC_FINGER_C2H2_1"/>
    <property type="match status" value="4"/>
</dbReference>
<feature type="compositionally biased region" description="Basic and acidic residues" evidence="12">
    <location>
        <begin position="39"/>
        <end position="49"/>
    </location>
</feature>
<evidence type="ECO:0000256" key="6">
    <source>
        <dbReference type="ARBA" id="ARBA00022833"/>
    </source>
</evidence>
<evidence type="ECO:0000256" key="12">
    <source>
        <dbReference type="SAM" id="MobiDB-lite"/>
    </source>
</evidence>
<dbReference type="GO" id="GO:0000978">
    <property type="term" value="F:RNA polymerase II cis-regulatory region sequence-specific DNA binding"/>
    <property type="evidence" value="ECO:0007669"/>
    <property type="project" value="UniProtKB-ARBA"/>
</dbReference>
<evidence type="ECO:0000256" key="3">
    <source>
        <dbReference type="ARBA" id="ARBA00022723"/>
    </source>
</evidence>
<name>A0A4Y7QJS4_9AGAM</name>
<accession>A0A4Y7QJS4</accession>
<feature type="region of interest" description="Disordered" evidence="12">
    <location>
        <begin position="284"/>
        <end position="360"/>
    </location>
</feature>
<sequence>MNSRTDHGHPQFENHARMEEEEEEQEKELDLSEVVLDDTIAHSDAHDVTKSVSGHASTTDVLDALAPRERGYEDHEGEDRHSITEEAQFTVEMLEREIASLLDQSASTPSPSSLSSNSTAQQREELIHTLEAAQYDGNYGEAGSGVVLSGLAAVLHAAHVHSTHHERSLGSAIHEETMLVGQTGHGHRHSTKSTPAFQSLTADEGSSSTSHHHLSDHVVPNRGNTFSDDEGDSEREDDGSSRPHKADSFLRKRPRESNPAAPPSVPENLSDISEILAHLTAQFEHDPSPSSMPDSEPVNSNLATGSPLRRSPSASNLASSSHNLIPYYTFQTVPSPPRISDADKESAKSKGKQRATDPKVHTCETCQKTFGRKSDMQRHSKIHSGDRPFQCAHNGCGKTFIQRSALHVHLRVHSGEKPHECEYPGCGRTFSDSSSLARHRRTHTGKRPYRCEDPECDKTFTRRTTLTTHMRTHDPSWEPDPNIKYSFKAKKRKVGDPDEDYEELEESVHTLASLLGHATGDAIDMNTMSLPSSDQPLETRIAALSAMSEELSAALAQAHAQLGGEDYEDYEEESGEDEEVIGIGPTTSGVRDEGRVVSLTNTGLPGTGLGTGTVEEEDGDEFPVPLRVRGSQEVSLGAKRKR</sequence>
<feature type="domain" description="C2H2-type" evidence="13">
    <location>
        <begin position="419"/>
        <end position="448"/>
    </location>
</feature>
<feature type="region of interest" description="Disordered" evidence="12">
    <location>
        <begin position="198"/>
        <end position="268"/>
    </location>
</feature>
<dbReference type="GO" id="GO:0008270">
    <property type="term" value="F:zinc ion binding"/>
    <property type="evidence" value="ECO:0007669"/>
    <property type="project" value="UniProtKB-KW"/>
</dbReference>
<evidence type="ECO:0000256" key="4">
    <source>
        <dbReference type="ARBA" id="ARBA00022737"/>
    </source>
</evidence>
<dbReference type="PANTHER" id="PTHR23235:SF120">
    <property type="entry name" value="KRUPPEL-LIKE FACTOR 15"/>
    <property type="match status" value="1"/>
</dbReference>
<evidence type="ECO:0000313" key="15">
    <source>
        <dbReference type="Proteomes" id="UP000294933"/>
    </source>
</evidence>
<evidence type="ECO:0000256" key="1">
    <source>
        <dbReference type="ARBA" id="ARBA00004123"/>
    </source>
</evidence>
<keyword evidence="4" id="KW-0677">Repeat</keyword>
<evidence type="ECO:0000256" key="11">
    <source>
        <dbReference type="PROSITE-ProRule" id="PRU00042"/>
    </source>
</evidence>
<dbReference type="SMART" id="SM00355">
    <property type="entry name" value="ZnF_C2H2"/>
    <property type="match status" value="4"/>
</dbReference>
<organism evidence="14 15">
    <name type="scientific">Rickenella mellea</name>
    <dbReference type="NCBI Taxonomy" id="50990"/>
    <lineage>
        <taxon>Eukaryota</taxon>
        <taxon>Fungi</taxon>
        <taxon>Dikarya</taxon>
        <taxon>Basidiomycota</taxon>
        <taxon>Agaricomycotina</taxon>
        <taxon>Agaricomycetes</taxon>
        <taxon>Hymenochaetales</taxon>
        <taxon>Rickenellaceae</taxon>
        <taxon>Rickenella</taxon>
    </lineage>
</organism>
<dbReference type="FunFam" id="3.30.160.60:FF:000690">
    <property type="entry name" value="Zinc finger protein 354C"/>
    <property type="match status" value="1"/>
</dbReference>
<evidence type="ECO:0000256" key="5">
    <source>
        <dbReference type="ARBA" id="ARBA00022771"/>
    </source>
</evidence>
<evidence type="ECO:0000256" key="7">
    <source>
        <dbReference type="ARBA" id="ARBA00023015"/>
    </source>
</evidence>
<keyword evidence="15" id="KW-1185">Reference proteome</keyword>
<keyword evidence="10" id="KW-0539">Nucleus</keyword>
<feature type="region of interest" description="Disordered" evidence="12">
    <location>
        <begin position="1"/>
        <end position="82"/>
    </location>
</feature>
<dbReference type="EMBL" id="ML170159">
    <property type="protein sequence ID" value="TDL27478.1"/>
    <property type="molecule type" value="Genomic_DNA"/>
</dbReference>
<dbReference type="InterPro" id="IPR036236">
    <property type="entry name" value="Znf_C2H2_sf"/>
</dbReference>
<proteinExistence type="inferred from homology"/>
<evidence type="ECO:0000313" key="14">
    <source>
        <dbReference type="EMBL" id="TDL27478.1"/>
    </source>
</evidence>
<feature type="compositionally biased region" description="Polar residues" evidence="12">
    <location>
        <begin position="50"/>
        <end position="60"/>
    </location>
</feature>
<dbReference type="Gene3D" id="3.30.160.60">
    <property type="entry name" value="Classic Zinc Finger"/>
    <property type="match status" value="4"/>
</dbReference>
<feature type="domain" description="C2H2-type" evidence="13">
    <location>
        <begin position="361"/>
        <end position="388"/>
    </location>
</feature>
<feature type="compositionally biased region" description="Basic and acidic residues" evidence="12">
    <location>
        <begin position="238"/>
        <end position="250"/>
    </location>
</feature>
<feature type="compositionally biased region" description="Basic and acidic residues" evidence="12">
    <location>
        <begin position="1"/>
        <end position="18"/>
    </location>
</feature>
<evidence type="ECO:0000259" key="13">
    <source>
        <dbReference type="PROSITE" id="PS50157"/>
    </source>
</evidence>
<dbReference type="Pfam" id="PF00096">
    <property type="entry name" value="zf-C2H2"/>
    <property type="match status" value="4"/>
</dbReference>
<reference evidence="14 15" key="1">
    <citation type="submission" date="2018-06" db="EMBL/GenBank/DDBJ databases">
        <title>A transcriptomic atlas of mushroom development highlights an independent origin of complex multicellularity.</title>
        <authorList>
            <consortium name="DOE Joint Genome Institute"/>
            <person name="Krizsan K."/>
            <person name="Almasi E."/>
            <person name="Merenyi Z."/>
            <person name="Sahu N."/>
            <person name="Viragh M."/>
            <person name="Koszo T."/>
            <person name="Mondo S."/>
            <person name="Kiss B."/>
            <person name="Balint B."/>
            <person name="Kues U."/>
            <person name="Barry K."/>
            <person name="Hegedus J.C."/>
            <person name="Henrissat B."/>
            <person name="Johnson J."/>
            <person name="Lipzen A."/>
            <person name="Ohm R."/>
            <person name="Nagy I."/>
            <person name="Pangilinan J."/>
            <person name="Yan J."/>
            <person name="Xiong Y."/>
            <person name="Grigoriev I.V."/>
            <person name="Hibbett D.S."/>
            <person name="Nagy L.G."/>
        </authorList>
    </citation>
    <scope>NUCLEOTIDE SEQUENCE [LARGE SCALE GENOMIC DNA]</scope>
    <source>
        <strain evidence="14 15">SZMC22713</strain>
    </source>
</reference>
<feature type="compositionally biased region" description="Basic and acidic residues" evidence="12">
    <location>
        <begin position="340"/>
        <end position="360"/>
    </location>
</feature>
<dbReference type="GO" id="GO:0000981">
    <property type="term" value="F:DNA-binding transcription factor activity, RNA polymerase II-specific"/>
    <property type="evidence" value="ECO:0007669"/>
    <property type="project" value="TreeGrafter"/>
</dbReference>
<keyword evidence="9" id="KW-0804">Transcription</keyword>
<keyword evidence="6" id="KW-0862">Zinc</keyword>
<keyword evidence="7" id="KW-0805">Transcription regulation</keyword>
<dbReference type="SUPFAM" id="SSF57667">
    <property type="entry name" value="beta-beta-alpha zinc fingers"/>
    <property type="match status" value="2"/>
</dbReference>
<dbReference type="InterPro" id="IPR013087">
    <property type="entry name" value="Znf_C2H2_type"/>
</dbReference>
<dbReference type="Proteomes" id="UP000294933">
    <property type="component" value="Unassembled WGS sequence"/>
</dbReference>
<dbReference type="PANTHER" id="PTHR23235">
    <property type="entry name" value="KRUEPPEL-LIKE TRANSCRIPTION FACTOR"/>
    <property type="match status" value="1"/>
</dbReference>
<comment type="similarity">
    <text evidence="2">Belongs to the krueppel C2H2-type zinc-finger protein family.</text>
</comment>
<dbReference type="AlphaFoldDB" id="A0A4Y7QJS4"/>
<dbReference type="PROSITE" id="PS50157">
    <property type="entry name" value="ZINC_FINGER_C2H2_2"/>
    <property type="match status" value="4"/>
</dbReference>
<gene>
    <name evidence="14" type="ORF">BD410DRAFT_422604</name>
</gene>
<evidence type="ECO:0000256" key="2">
    <source>
        <dbReference type="ARBA" id="ARBA00006991"/>
    </source>
</evidence>
<comment type="subcellular location">
    <subcellularLocation>
        <location evidence="1">Nucleus</location>
    </subcellularLocation>
</comment>
<keyword evidence="3" id="KW-0479">Metal-binding</keyword>
<dbReference type="VEuPathDB" id="FungiDB:BD410DRAFT_422604"/>
<feature type="domain" description="C2H2-type" evidence="13">
    <location>
        <begin position="449"/>
        <end position="478"/>
    </location>
</feature>
<dbReference type="FunFam" id="3.30.160.60:FF:000125">
    <property type="entry name" value="Putative zinc finger protein 143"/>
    <property type="match status" value="1"/>
</dbReference>
<feature type="region of interest" description="Disordered" evidence="12">
    <location>
        <begin position="575"/>
        <end position="642"/>
    </location>
</feature>
<feature type="compositionally biased region" description="Low complexity" evidence="12">
    <location>
        <begin position="288"/>
        <end position="297"/>
    </location>
</feature>
<feature type="domain" description="C2H2-type" evidence="13">
    <location>
        <begin position="389"/>
        <end position="418"/>
    </location>
</feature>
<dbReference type="FunFam" id="3.30.160.60:FF:000931">
    <property type="entry name" value="zinc finger protein 697"/>
    <property type="match status" value="1"/>
</dbReference>
<evidence type="ECO:0000256" key="9">
    <source>
        <dbReference type="ARBA" id="ARBA00023163"/>
    </source>
</evidence>
<feature type="compositionally biased region" description="Basic and acidic residues" evidence="12">
    <location>
        <begin position="66"/>
        <end position="82"/>
    </location>
</feature>
<keyword evidence="8" id="KW-0238">DNA-binding</keyword>
<feature type="compositionally biased region" description="Acidic residues" evidence="12">
    <location>
        <begin position="227"/>
        <end position="237"/>
    </location>
</feature>
<dbReference type="GO" id="GO:0005634">
    <property type="term" value="C:nucleus"/>
    <property type="evidence" value="ECO:0007669"/>
    <property type="project" value="UniProtKB-SubCell"/>
</dbReference>
<dbReference type="STRING" id="50990.A0A4Y7QJS4"/>
<dbReference type="OrthoDB" id="654211at2759"/>